<dbReference type="RefSeq" id="WP_150413322.1">
    <property type="nucleotide sequence ID" value="NZ_VYQF01000001.1"/>
</dbReference>
<proteinExistence type="predicted"/>
<dbReference type="Proteomes" id="UP000326903">
    <property type="component" value="Unassembled WGS sequence"/>
</dbReference>
<name>A0A5J5ILJ7_9BACT</name>
<evidence type="ECO:0000313" key="2">
    <source>
        <dbReference type="Proteomes" id="UP000326903"/>
    </source>
</evidence>
<dbReference type="AlphaFoldDB" id="A0A5J5ILJ7"/>
<protein>
    <submittedName>
        <fullName evidence="1">Uncharacterized protein</fullName>
    </submittedName>
</protein>
<dbReference type="EMBL" id="VYQF01000001">
    <property type="protein sequence ID" value="KAA9041233.1"/>
    <property type="molecule type" value="Genomic_DNA"/>
</dbReference>
<keyword evidence="2" id="KW-1185">Reference proteome</keyword>
<evidence type="ECO:0000313" key="1">
    <source>
        <dbReference type="EMBL" id="KAA9041233.1"/>
    </source>
</evidence>
<reference evidence="1 2" key="1">
    <citation type="submission" date="2019-09" db="EMBL/GenBank/DDBJ databases">
        <title>Draft genome sequence of Ginsengibacter sp. BR5-29.</title>
        <authorList>
            <person name="Im W.-T."/>
        </authorList>
    </citation>
    <scope>NUCLEOTIDE SEQUENCE [LARGE SCALE GENOMIC DNA]</scope>
    <source>
        <strain evidence="1 2">BR5-29</strain>
    </source>
</reference>
<organism evidence="1 2">
    <name type="scientific">Ginsengibacter hankyongi</name>
    <dbReference type="NCBI Taxonomy" id="2607284"/>
    <lineage>
        <taxon>Bacteria</taxon>
        <taxon>Pseudomonadati</taxon>
        <taxon>Bacteroidota</taxon>
        <taxon>Chitinophagia</taxon>
        <taxon>Chitinophagales</taxon>
        <taxon>Chitinophagaceae</taxon>
        <taxon>Ginsengibacter</taxon>
    </lineage>
</organism>
<accession>A0A5J5ILJ7</accession>
<sequence length="286" mass="33238">MIVLPNIDILELCFNFKNISAHKKVFDIVYNGTNEICFSKKYIAFLEQSISDTALFEALITELSDTGRLRIETTTEKNNLREEFIEIATKSNISVLIPVVYDDVTNLQRKIPALLIVNKGAPVNMHWIKLELLSNHKCNVSYQQFNSNAEIETLFSNLFAIPKIITDVYVFNRQQETRFLSNVSGLAINYYTFLYRGSKMNEHELLPPKRDLKKILGNRLKLFYTGNARLIHERKIIFDELLITIDNSFENVVINEPTWEINVSYDRQKATKWKSKCANFREVRGN</sequence>
<gene>
    <name evidence="1" type="ORF">FW778_04140</name>
</gene>
<comment type="caution">
    <text evidence="1">The sequence shown here is derived from an EMBL/GenBank/DDBJ whole genome shotgun (WGS) entry which is preliminary data.</text>
</comment>